<name>A0A7X5KLX7_9FIRM</name>
<comment type="caution">
    <text evidence="3">The sequence shown here is derived from an EMBL/GenBank/DDBJ whole genome shotgun (WGS) entry which is preliminary data.</text>
</comment>
<evidence type="ECO:0000313" key="4">
    <source>
        <dbReference type="Proteomes" id="UP000461585"/>
    </source>
</evidence>
<dbReference type="InterPro" id="IPR002882">
    <property type="entry name" value="CofD"/>
</dbReference>
<dbReference type="InterPro" id="IPR010119">
    <property type="entry name" value="Gluconeogen_factor"/>
</dbReference>
<dbReference type="InterPro" id="IPR038136">
    <property type="entry name" value="CofD-like_dom_sf"/>
</dbReference>
<dbReference type="GO" id="GO:0043743">
    <property type="term" value="F:LPPG:FO 2-phospho-L-lactate transferase activity"/>
    <property type="evidence" value="ECO:0007669"/>
    <property type="project" value="InterPro"/>
</dbReference>
<comment type="function">
    <text evidence="2">Required for morphogenesis under gluconeogenic growth conditions.</text>
</comment>
<sequence>MCEDSVKIVCIGGGTGLSTMIRGLKHYTDQLTAVVTVADNGGGSGILRREMNMPPPGDVRNCLLALAETESILEHVFQYRFKDGCMKGQNLGNLFLAALYDMYGGFDVAVEKATEVLAVKGKVLPVTIEDIHLAATYEDGSEIVGEHEIVFVNKIERKRIAEVRLLPGKPKAYRKALEALEEADLIVLGPGSLFTSIIPNLLVEGVCQTIRKGKALVVYVSNIMTQPGETDRYTLKNHVEAMEAYLGTGAIHAVVVNGEPIPEEYLRLYEEDGCTSVEMDLEEGNGMRIVSAPLLQISHEKRHIRHDPEELAKVILRVFKENQERNG</sequence>
<dbReference type="GO" id="GO:0008360">
    <property type="term" value="P:regulation of cell shape"/>
    <property type="evidence" value="ECO:0007669"/>
    <property type="project" value="UniProtKB-UniRule"/>
</dbReference>
<dbReference type="GO" id="GO:0005737">
    <property type="term" value="C:cytoplasm"/>
    <property type="evidence" value="ECO:0007669"/>
    <property type="project" value="UniProtKB-SubCell"/>
</dbReference>
<dbReference type="HAMAP" id="MF_00973">
    <property type="entry name" value="Gluconeogen_factor"/>
    <property type="match status" value="1"/>
</dbReference>
<dbReference type="NCBIfam" id="TIGR01826">
    <property type="entry name" value="CofD_related"/>
    <property type="match status" value="1"/>
</dbReference>
<dbReference type="PANTHER" id="PTHR30135:SF3">
    <property type="entry name" value="GLUCONEOGENESIS FACTOR-RELATED"/>
    <property type="match status" value="1"/>
</dbReference>
<keyword evidence="1 2" id="KW-0963">Cytoplasm</keyword>
<comment type="subcellular location">
    <subcellularLocation>
        <location evidence="2">Cytoplasm</location>
    </subcellularLocation>
</comment>
<proteinExistence type="inferred from homology"/>
<dbReference type="Proteomes" id="UP000461585">
    <property type="component" value="Unassembled WGS sequence"/>
</dbReference>
<dbReference type="SUPFAM" id="SSF142338">
    <property type="entry name" value="CofD-like"/>
    <property type="match status" value="1"/>
</dbReference>
<evidence type="ECO:0000256" key="2">
    <source>
        <dbReference type="HAMAP-Rule" id="MF_00973"/>
    </source>
</evidence>
<gene>
    <name evidence="3" type="ORF">GXN74_05465</name>
</gene>
<evidence type="ECO:0000256" key="1">
    <source>
        <dbReference type="ARBA" id="ARBA00022490"/>
    </source>
</evidence>
<comment type="similarity">
    <text evidence="2">Belongs to the gluconeogenesis factor family.</text>
</comment>
<organism evidence="3 4">
    <name type="scientific">Anaerotalea alkaliphila</name>
    <dbReference type="NCBI Taxonomy" id="2662126"/>
    <lineage>
        <taxon>Bacteria</taxon>
        <taxon>Bacillati</taxon>
        <taxon>Bacillota</taxon>
        <taxon>Clostridia</taxon>
        <taxon>Eubacteriales</taxon>
        <taxon>Anaerotalea</taxon>
    </lineage>
</organism>
<reference evidence="3 4" key="1">
    <citation type="submission" date="2020-01" db="EMBL/GenBank/DDBJ databases">
        <title>Anaeroalcalibacter tamaniensis gen. nov., sp. nov., moderately halophilic strictly anaerobic fermenter bacterium from mud volcano of Taman peninsula.</title>
        <authorList>
            <person name="Frolova A."/>
            <person name="Merkel A.Y."/>
            <person name="Slobodkin A.I."/>
        </authorList>
    </citation>
    <scope>NUCLEOTIDE SEQUENCE [LARGE SCALE GENOMIC DNA]</scope>
    <source>
        <strain evidence="3 4">F-3ap</strain>
    </source>
</reference>
<protein>
    <recommendedName>
        <fullName evidence="2">Putative gluconeogenesis factor</fullName>
    </recommendedName>
</protein>
<keyword evidence="4" id="KW-1185">Reference proteome</keyword>
<dbReference type="EMBL" id="JAAEEH010000011">
    <property type="protein sequence ID" value="NDL67189.1"/>
    <property type="molecule type" value="Genomic_DNA"/>
</dbReference>
<dbReference type="CDD" id="cd07187">
    <property type="entry name" value="YvcK_like"/>
    <property type="match status" value="1"/>
</dbReference>
<accession>A0A7X5KLX7</accession>
<dbReference type="AlphaFoldDB" id="A0A7X5KLX7"/>
<dbReference type="Gene3D" id="3.40.50.10680">
    <property type="entry name" value="CofD-like domains"/>
    <property type="match status" value="1"/>
</dbReference>
<dbReference type="PANTHER" id="PTHR30135">
    <property type="entry name" value="UNCHARACTERIZED PROTEIN YVCK-RELATED"/>
    <property type="match status" value="1"/>
</dbReference>
<evidence type="ECO:0000313" key="3">
    <source>
        <dbReference type="EMBL" id="NDL67189.1"/>
    </source>
</evidence>
<dbReference type="Pfam" id="PF01933">
    <property type="entry name" value="CofD"/>
    <property type="match status" value="1"/>
</dbReference>